<dbReference type="RefSeq" id="WP_055282885.1">
    <property type="nucleotide sequence ID" value="NZ_CZAY01000010.1"/>
</dbReference>
<dbReference type="Proteomes" id="UP000095485">
    <property type="component" value="Unassembled WGS sequence"/>
</dbReference>
<organism evidence="2 3">
    <name type="scientific">Dorea longicatena</name>
    <dbReference type="NCBI Taxonomy" id="88431"/>
    <lineage>
        <taxon>Bacteria</taxon>
        <taxon>Bacillati</taxon>
        <taxon>Bacillota</taxon>
        <taxon>Clostridia</taxon>
        <taxon>Lachnospirales</taxon>
        <taxon>Lachnospiraceae</taxon>
        <taxon>Dorea</taxon>
    </lineage>
</organism>
<evidence type="ECO:0000313" key="3">
    <source>
        <dbReference type="Proteomes" id="UP000095485"/>
    </source>
</evidence>
<feature type="transmembrane region" description="Helical" evidence="1">
    <location>
        <begin position="253"/>
        <end position="277"/>
    </location>
</feature>
<dbReference type="AlphaFoldDB" id="A0A174PFK2"/>
<feature type="transmembrane region" description="Helical" evidence="1">
    <location>
        <begin position="183"/>
        <end position="203"/>
    </location>
</feature>
<name>A0A174PFK2_9FIRM</name>
<feature type="transmembrane region" description="Helical" evidence="1">
    <location>
        <begin position="6"/>
        <end position="29"/>
    </location>
</feature>
<reference evidence="2 3" key="1">
    <citation type="submission" date="2015-09" db="EMBL/GenBank/DDBJ databases">
        <authorList>
            <consortium name="Pathogen Informatics"/>
        </authorList>
    </citation>
    <scope>NUCLEOTIDE SEQUENCE [LARGE SCALE GENOMIC DNA]</scope>
    <source>
        <strain evidence="2 3">2789STDY5834914</strain>
    </source>
</reference>
<keyword evidence="1" id="KW-1133">Transmembrane helix</keyword>
<accession>A0A174PFK2</accession>
<sequence>MGIGKRILNVLIGLLFIISVTVLGSSFLAKKVLVDAISQAGVDTAISHRMMDAVFGYAGADDTEWIAKIQNKIEKNGEVQAITQKVMNEITEDLSSGKAYKDVDVTKELNRILDDSMQEIKDTNPELNDDMLAMMKQQLKEELVDVQDVLNSYASNLYDNMNDTSTVQGKVAKLYTILLSMPCRVAAGAAILILAVLTILLGYPRYRGLFSLGVEGLICGAIFAPGIGLMGNKVLSLLTDRILGRTIDVNLKAFLWMGCISAGAGVVFLLAGLIVSWKDDR</sequence>
<keyword evidence="1" id="KW-0472">Membrane</keyword>
<dbReference type="OrthoDB" id="9908790at2"/>
<gene>
    <name evidence="2" type="ORF">ERS852526_01513</name>
</gene>
<evidence type="ECO:0000256" key="1">
    <source>
        <dbReference type="SAM" id="Phobius"/>
    </source>
</evidence>
<protein>
    <submittedName>
        <fullName evidence="2">Uncharacterized protein</fullName>
    </submittedName>
</protein>
<keyword evidence="1" id="KW-0812">Transmembrane</keyword>
<dbReference type="EMBL" id="CZAY01000010">
    <property type="protein sequence ID" value="CUP59894.1"/>
    <property type="molecule type" value="Genomic_DNA"/>
</dbReference>
<dbReference type="GeneID" id="96228809"/>
<proteinExistence type="predicted"/>
<feature type="transmembrane region" description="Helical" evidence="1">
    <location>
        <begin position="209"/>
        <end position="232"/>
    </location>
</feature>
<evidence type="ECO:0000313" key="2">
    <source>
        <dbReference type="EMBL" id="CUP59894.1"/>
    </source>
</evidence>